<feature type="domain" description="Signal transduction histidine kinase subgroup 3 dimerisation and phosphoacceptor" evidence="10">
    <location>
        <begin position="226"/>
        <end position="291"/>
    </location>
</feature>
<feature type="transmembrane region" description="Helical" evidence="9">
    <location>
        <begin position="54"/>
        <end position="73"/>
    </location>
</feature>
<evidence type="ECO:0000256" key="6">
    <source>
        <dbReference type="ARBA" id="ARBA00022777"/>
    </source>
</evidence>
<evidence type="ECO:0000259" key="10">
    <source>
        <dbReference type="Pfam" id="PF07730"/>
    </source>
</evidence>
<feature type="transmembrane region" description="Helical" evidence="9">
    <location>
        <begin position="28"/>
        <end position="48"/>
    </location>
</feature>
<protein>
    <recommendedName>
        <fullName evidence="2">histidine kinase</fullName>
        <ecNumber evidence="2">2.7.13.3</ecNumber>
    </recommendedName>
</protein>
<reference evidence="12 13" key="1">
    <citation type="submission" date="2024-10" db="EMBL/GenBank/DDBJ databases">
        <title>The Natural Products Discovery Center: Release of the First 8490 Sequenced Strains for Exploring Actinobacteria Biosynthetic Diversity.</title>
        <authorList>
            <person name="Kalkreuter E."/>
            <person name="Kautsar S.A."/>
            <person name="Yang D."/>
            <person name="Bader C.D."/>
            <person name="Teijaro C.N."/>
            <person name="Fluegel L."/>
            <person name="Davis C.M."/>
            <person name="Simpson J.R."/>
            <person name="Lauterbach L."/>
            <person name="Steele A.D."/>
            <person name="Gui C."/>
            <person name="Meng S."/>
            <person name="Li G."/>
            <person name="Viehrig K."/>
            <person name="Ye F."/>
            <person name="Su P."/>
            <person name="Kiefer A.F."/>
            <person name="Nichols A."/>
            <person name="Cepeda A.J."/>
            <person name="Yan W."/>
            <person name="Fan B."/>
            <person name="Jiang Y."/>
            <person name="Adhikari A."/>
            <person name="Zheng C.-J."/>
            <person name="Schuster L."/>
            <person name="Cowan T.M."/>
            <person name="Smanski M.J."/>
            <person name="Chevrette M.G."/>
            <person name="De Carvalho L.P.S."/>
            <person name="Shen B."/>
        </authorList>
    </citation>
    <scope>NUCLEOTIDE SEQUENCE [LARGE SCALE GENOMIC DNA]</scope>
    <source>
        <strain evidence="12 13">NPDC050545</strain>
    </source>
</reference>
<name>A0ABW7YYS3_9ACTN</name>
<keyword evidence="4" id="KW-0808">Transferase</keyword>
<dbReference type="InterPro" id="IPR036890">
    <property type="entry name" value="HATPase_C_sf"/>
</dbReference>
<feature type="transmembrane region" description="Helical" evidence="9">
    <location>
        <begin position="121"/>
        <end position="149"/>
    </location>
</feature>
<keyword evidence="8" id="KW-0902">Two-component regulatory system</keyword>
<evidence type="ECO:0000256" key="3">
    <source>
        <dbReference type="ARBA" id="ARBA00022553"/>
    </source>
</evidence>
<dbReference type="GO" id="GO:0016301">
    <property type="term" value="F:kinase activity"/>
    <property type="evidence" value="ECO:0007669"/>
    <property type="project" value="UniProtKB-KW"/>
</dbReference>
<dbReference type="InterPro" id="IPR011712">
    <property type="entry name" value="Sig_transdc_His_kin_sub3_dim/P"/>
</dbReference>
<evidence type="ECO:0000256" key="8">
    <source>
        <dbReference type="ARBA" id="ARBA00023012"/>
    </source>
</evidence>
<dbReference type="EMBL" id="JBITGY010000007">
    <property type="protein sequence ID" value="MFI6501069.1"/>
    <property type="molecule type" value="Genomic_DNA"/>
</dbReference>
<evidence type="ECO:0000256" key="7">
    <source>
        <dbReference type="ARBA" id="ARBA00022840"/>
    </source>
</evidence>
<keyword evidence="3" id="KW-0597">Phosphoprotein</keyword>
<dbReference type="RefSeq" id="WP_397085358.1">
    <property type="nucleotide sequence ID" value="NZ_JBITGY010000007.1"/>
</dbReference>
<dbReference type="SUPFAM" id="SSF55874">
    <property type="entry name" value="ATPase domain of HSP90 chaperone/DNA topoisomerase II/histidine kinase"/>
    <property type="match status" value="1"/>
</dbReference>
<keyword evidence="9" id="KW-0472">Membrane</keyword>
<evidence type="ECO:0000256" key="4">
    <source>
        <dbReference type="ARBA" id="ARBA00022679"/>
    </source>
</evidence>
<dbReference type="Proteomes" id="UP001612741">
    <property type="component" value="Unassembled WGS sequence"/>
</dbReference>
<dbReference type="InterPro" id="IPR025828">
    <property type="entry name" value="Put_sensor_dom"/>
</dbReference>
<organism evidence="12 13">
    <name type="scientific">Nonomuraea typhae</name>
    <dbReference type="NCBI Taxonomy" id="2603600"/>
    <lineage>
        <taxon>Bacteria</taxon>
        <taxon>Bacillati</taxon>
        <taxon>Actinomycetota</taxon>
        <taxon>Actinomycetes</taxon>
        <taxon>Streptosporangiales</taxon>
        <taxon>Streptosporangiaceae</taxon>
        <taxon>Nonomuraea</taxon>
    </lineage>
</organism>
<keyword evidence="9" id="KW-0812">Transmembrane</keyword>
<evidence type="ECO:0000256" key="2">
    <source>
        <dbReference type="ARBA" id="ARBA00012438"/>
    </source>
</evidence>
<evidence type="ECO:0000313" key="12">
    <source>
        <dbReference type="EMBL" id="MFI6501069.1"/>
    </source>
</evidence>
<proteinExistence type="predicted"/>
<accession>A0ABW7YYS3</accession>
<dbReference type="InterPro" id="IPR050482">
    <property type="entry name" value="Sensor_HK_TwoCompSys"/>
</dbReference>
<evidence type="ECO:0000256" key="5">
    <source>
        <dbReference type="ARBA" id="ARBA00022741"/>
    </source>
</evidence>
<keyword evidence="7" id="KW-0067">ATP-binding</keyword>
<sequence>MDEALRERVPFGANGPIGVLVDPRTWRALPYLMVSVAFGLAWSLLVVFGGTISLVMMAVWVGFPLALAIMVAWRGAAMLERRMVRLAFGVKIADPYQRRPERGVFNHLRWLLKDPATWRDLGYLALIAPVSLLEFVVVWVLGAVALRLITASFTAEFRFGTEMAAHTLPVRMLAMLAGLAMVVLLAYAVRGLSLLHGTLAAALLGGGEEERLRASRARGIDAAEAERRRIERDLHDGAQLLLLSVAMDLGRARTKLDDDPEQVRELLEQAHTGTRAAIAELRDLARGIHPAILTDRGLDAALSALAARAPIGVDTVVELGDRPPAAVESIAYYIVAESLANMAKHAVATEASVRVARQGQQVVVEVWDNGIGGASLQQGGGLTGLADRAATIDGVLVVSSPVGGPTLVRAELPCAW</sequence>
<keyword evidence="13" id="KW-1185">Reference proteome</keyword>
<evidence type="ECO:0000259" key="11">
    <source>
        <dbReference type="Pfam" id="PF13796"/>
    </source>
</evidence>
<keyword evidence="9" id="KW-1133">Transmembrane helix</keyword>
<comment type="catalytic activity">
    <reaction evidence="1">
        <text>ATP + protein L-histidine = ADP + protein N-phospho-L-histidine.</text>
        <dbReference type="EC" id="2.7.13.3"/>
    </reaction>
</comment>
<keyword evidence="6 12" id="KW-0418">Kinase</keyword>
<evidence type="ECO:0000256" key="9">
    <source>
        <dbReference type="SAM" id="Phobius"/>
    </source>
</evidence>
<dbReference type="PANTHER" id="PTHR24421">
    <property type="entry name" value="NITRATE/NITRITE SENSOR PROTEIN NARX-RELATED"/>
    <property type="match status" value="1"/>
</dbReference>
<feature type="transmembrane region" description="Helical" evidence="9">
    <location>
        <begin position="169"/>
        <end position="189"/>
    </location>
</feature>
<evidence type="ECO:0000313" key="13">
    <source>
        <dbReference type="Proteomes" id="UP001612741"/>
    </source>
</evidence>
<dbReference type="PANTHER" id="PTHR24421:SF10">
    <property type="entry name" value="NITRATE_NITRITE SENSOR PROTEIN NARQ"/>
    <property type="match status" value="1"/>
</dbReference>
<dbReference type="CDD" id="cd16917">
    <property type="entry name" value="HATPase_UhpB-NarQ-NarX-like"/>
    <property type="match status" value="1"/>
</dbReference>
<gene>
    <name evidence="12" type="ORF">ACIBG2_27080</name>
</gene>
<comment type="caution">
    <text evidence="12">The sequence shown here is derived from an EMBL/GenBank/DDBJ whole genome shotgun (WGS) entry which is preliminary data.</text>
</comment>
<feature type="domain" description="Putative sensor" evidence="11">
    <location>
        <begin position="31"/>
        <end position="204"/>
    </location>
</feature>
<dbReference type="Gene3D" id="1.20.5.1930">
    <property type="match status" value="1"/>
</dbReference>
<dbReference type="Pfam" id="PF13796">
    <property type="entry name" value="Sensor"/>
    <property type="match status" value="1"/>
</dbReference>
<dbReference type="EC" id="2.7.13.3" evidence="2"/>
<dbReference type="Pfam" id="PF07730">
    <property type="entry name" value="HisKA_3"/>
    <property type="match status" value="1"/>
</dbReference>
<evidence type="ECO:0000256" key="1">
    <source>
        <dbReference type="ARBA" id="ARBA00000085"/>
    </source>
</evidence>
<dbReference type="Gene3D" id="3.30.565.10">
    <property type="entry name" value="Histidine kinase-like ATPase, C-terminal domain"/>
    <property type="match status" value="1"/>
</dbReference>
<keyword evidence="5" id="KW-0547">Nucleotide-binding</keyword>